<evidence type="ECO:0000313" key="1">
    <source>
        <dbReference type="EMBL" id="ALN57963.1"/>
    </source>
</evidence>
<protein>
    <submittedName>
        <fullName evidence="1">Uncharacterized protein</fullName>
    </submittedName>
</protein>
<organism evidence="1 2">
    <name type="scientific">Lysobacter enzymogenes</name>
    <dbReference type="NCBI Taxonomy" id="69"/>
    <lineage>
        <taxon>Bacteria</taxon>
        <taxon>Pseudomonadati</taxon>
        <taxon>Pseudomonadota</taxon>
        <taxon>Gammaproteobacteria</taxon>
        <taxon>Lysobacterales</taxon>
        <taxon>Lysobacteraceae</taxon>
        <taxon>Lysobacter</taxon>
    </lineage>
</organism>
<sequence>MDGWKGVVAVIMYTLIFVKDLDAQFPKTLYMIETGEGIAFGPEEMKRAIEAALASRDDLSELLDQPHSDGALRSYFAKILMHLPH</sequence>
<gene>
    <name evidence="1" type="ORF">GLE_2615</name>
</gene>
<evidence type="ECO:0000313" key="2">
    <source>
        <dbReference type="Proteomes" id="UP000061569"/>
    </source>
</evidence>
<dbReference type="Proteomes" id="UP000061569">
    <property type="component" value="Chromosome"/>
</dbReference>
<dbReference type="PATRIC" id="fig|69.6.peg.2575"/>
<name>A0A0S2DH93_LYSEN</name>
<dbReference type="KEGG" id="lez:GLE_2615"/>
<accession>A0A0S2DH93</accession>
<reference evidence="1 2" key="1">
    <citation type="submission" date="2015-11" db="EMBL/GenBank/DDBJ databases">
        <title>Genome sequences of Lysobacter enzymogenes strain C3 and Lysobacter antibioticus ATCC 29479.</title>
        <authorList>
            <person name="Kobayashi D.Y."/>
        </authorList>
    </citation>
    <scope>NUCLEOTIDE SEQUENCE [LARGE SCALE GENOMIC DNA]</scope>
    <source>
        <strain evidence="1 2">C3</strain>
    </source>
</reference>
<proteinExistence type="predicted"/>
<dbReference type="EMBL" id="CP013140">
    <property type="protein sequence ID" value="ALN57963.1"/>
    <property type="molecule type" value="Genomic_DNA"/>
</dbReference>
<dbReference type="AlphaFoldDB" id="A0A0S2DH93"/>